<dbReference type="GO" id="GO:0046540">
    <property type="term" value="C:U4/U6 x U5 tri-snRNP complex"/>
    <property type="evidence" value="ECO:0007669"/>
    <property type="project" value="UniProtKB-UniRule"/>
</dbReference>
<dbReference type="GO" id="GO:0005681">
    <property type="term" value="C:spliceosomal complex"/>
    <property type="evidence" value="ECO:0007669"/>
    <property type="project" value="TreeGrafter"/>
</dbReference>
<reference evidence="7 8" key="1">
    <citation type="journal article" date="2016" name="Genome Biol. Evol.">
        <title>Divergent and convergent evolution of fungal pathogenicity.</title>
        <authorList>
            <person name="Shang Y."/>
            <person name="Xiao G."/>
            <person name="Zheng P."/>
            <person name="Cen K."/>
            <person name="Zhan S."/>
            <person name="Wang C."/>
        </authorList>
    </citation>
    <scope>NUCLEOTIDE SEQUENCE [LARGE SCALE GENOMIC DNA]</scope>
    <source>
        <strain evidence="7 8">RCEF 2490</strain>
    </source>
</reference>
<dbReference type="AlphaFoldDB" id="A0A166UE06"/>
<keyword evidence="8" id="KW-1185">Reference proteome</keyword>
<evidence type="ECO:0000313" key="7">
    <source>
        <dbReference type="EMBL" id="OAA32388.1"/>
    </source>
</evidence>
<dbReference type="InterPro" id="IPR036249">
    <property type="entry name" value="Thioredoxin-like_sf"/>
</dbReference>
<comment type="similarity">
    <text evidence="2 6">Belongs to the DIM1 family.</text>
</comment>
<evidence type="ECO:0000256" key="2">
    <source>
        <dbReference type="ARBA" id="ARBA00008241"/>
    </source>
</evidence>
<dbReference type="PANTHER" id="PTHR12052:SF5">
    <property type="entry name" value="THIOREDOXIN-LIKE PROTEIN 4A"/>
    <property type="match status" value="1"/>
</dbReference>
<keyword evidence="3 6" id="KW-0507">mRNA processing</keyword>
<keyword evidence="5 6" id="KW-0539">Nucleus</keyword>
<sequence>MGTILLNHLNTGWHVDQAILSEENRLVVIRFGDPNNNPELDIMDEVLSKVAPMVQKWAVVYVCDISKVPDFNHMYGPGTTTAAAADPSAWPTLLTFMSRSLTELNTNEEPFAVMFFFRNKHIMCDFGTGNNNKMNFVERNRQDVINILEAVYRGATKGKGQVNSPKDYSTRHRY</sequence>
<evidence type="ECO:0000256" key="5">
    <source>
        <dbReference type="ARBA" id="ARBA00023242"/>
    </source>
</evidence>
<evidence type="ECO:0000256" key="1">
    <source>
        <dbReference type="ARBA" id="ARBA00004123"/>
    </source>
</evidence>
<comment type="subcellular location">
    <subcellularLocation>
        <location evidence="1 6">Nucleus</location>
    </subcellularLocation>
</comment>
<dbReference type="GO" id="GO:0000398">
    <property type="term" value="P:mRNA splicing, via spliceosome"/>
    <property type="evidence" value="ECO:0007669"/>
    <property type="project" value="UniProtKB-UniRule"/>
</dbReference>
<dbReference type="EMBL" id="AZGY01000002">
    <property type="protein sequence ID" value="OAA32388.1"/>
    <property type="molecule type" value="Genomic_DNA"/>
</dbReference>
<dbReference type="OrthoDB" id="147752at2759"/>
<accession>A0A166UE06</accession>
<dbReference type="STRING" id="1081109.A0A166UE06"/>
<evidence type="ECO:0000256" key="4">
    <source>
        <dbReference type="ARBA" id="ARBA00023187"/>
    </source>
</evidence>
<dbReference type="CDD" id="cd02954">
    <property type="entry name" value="DIM1"/>
    <property type="match status" value="1"/>
</dbReference>
<keyword evidence="4 6" id="KW-0508">mRNA splicing</keyword>
<dbReference type="PIRSF" id="PIRSF017199">
    <property type="entry name" value="mRNA_splic_U5"/>
    <property type="match status" value="1"/>
</dbReference>
<dbReference type="SMART" id="SM01410">
    <property type="entry name" value="DIM1"/>
    <property type="match status" value="1"/>
</dbReference>
<dbReference type="SUPFAM" id="SSF52833">
    <property type="entry name" value="Thioredoxin-like"/>
    <property type="match status" value="1"/>
</dbReference>
<evidence type="ECO:0000256" key="3">
    <source>
        <dbReference type="ARBA" id="ARBA00022664"/>
    </source>
</evidence>
<gene>
    <name evidence="7" type="ORF">AAL_01720</name>
</gene>
<protein>
    <recommendedName>
        <fullName evidence="6">Spliceosomal protein DIB1</fullName>
    </recommendedName>
</protein>
<evidence type="ECO:0000256" key="6">
    <source>
        <dbReference type="PIRNR" id="PIRNR017199"/>
    </source>
</evidence>
<dbReference type="GO" id="GO:0005682">
    <property type="term" value="C:U5 snRNP"/>
    <property type="evidence" value="ECO:0007669"/>
    <property type="project" value="UniProtKB-UniRule"/>
</dbReference>
<dbReference type="InterPro" id="IPR004123">
    <property type="entry name" value="Dim1"/>
</dbReference>
<dbReference type="PANTHER" id="PTHR12052">
    <property type="entry name" value="THIOREDOXIN-LIKE PROTEN 4A, 4B"/>
    <property type="match status" value="1"/>
</dbReference>
<comment type="function">
    <text evidence="6">Essential role in pre-mRNA splicing. Also essential for entry into mitosis (G2/M progression) as well as for chromosome segregation during mitosis.</text>
</comment>
<dbReference type="Proteomes" id="UP000078544">
    <property type="component" value="Unassembled WGS sequence"/>
</dbReference>
<dbReference type="Gene3D" id="3.40.30.10">
    <property type="entry name" value="Glutaredoxin"/>
    <property type="match status" value="2"/>
</dbReference>
<dbReference type="Pfam" id="PF02966">
    <property type="entry name" value="DIM1"/>
    <property type="match status" value="2"/>
</dbReference>
<name>A0A166UE06_9HYPO</name>
<proteinExistence type="inferred from homology"/>
<comment type="caution">
    <text evidence="7">The sequence shown here is derived from an EMBL/GenBank/DDBJ whole genome shotgun (WGS) entry which is preliminary data.</text>
</comment>
<evidence type="ECO:0000313" key="8">
    <source>
        <dbReference type="Proteomes" id="UP000078544"/>
    </source>
</evidence>
<organism evidence="7 8">
    <name type="scientific">Moelleriella libera RCEF 2490</name>
    <dbReference type="NCBI Taxonomy" id="1081109"/>
    <lineage>
        <taxon>Eukaryota</taxon>
        <taxon>Fungi</taxon>
        <taxon>Dikarya</taxon>
        <taxon>Ascomycota</taxon>
        <taxon>Pezizomycotina</taxon>
        <taxon>Sordariomycetes</taxon>
        <taxon>Hypocreomycetidae</taxon>
        <taxon>Hypocreales</taxon>
        <taxon>Clavicipitaceae</taxon>
        <taxon>Moelleriella</taxon>
    </lineage>
</organism>